<dbReference type="Proteomes" id="UP001141552">
    <property type="component" value="Unassembled WGS sequence"/>
</dbReference>
<proteinExistence type="inferred from homology"/>
<dbReference type="Gene3D" id="3.40.50.10890">
    <property type="match status" value="1"/>
</dbReference>
<evidence type="ECO:0000259" key="8">
    <source>
        <dbReference type="SMART" id="SM00849"/>
    </source>
</evidence>
<dbReference type="InterPro" id="IPR025069">
    <property type="entry name" value="Cpsf2_C"/>
</dbReference>
<feature type="region of interest" description="Disordered" evidence="7">
    <location>
        <begin position="446"/>
        <end position="480"/>
    </location>
</feature>
<dbReference type="SMART" id="SM00849">
    <property type="entry name" value="Lactamase_B"/>
    <property type="match status" value="1"/>
</dbReference>
<dbReference type="EMBL" id="JAKUCV010007045">
    <property type="protein sequence ID" value="KAJ4824960.1"/>
    <property type="molecule type" value="Genomic_DNA"/>
</dbReference>
<reference evidence="10" key="2">
    <citation type="journal article" date="2023" name="Plants (Basel)">
        <title>Annotation of the Turnera subulata (Passifloraceae) Draft Genome Reveals the S-Locus Evolved after the Divergence of Turneroideae from Passifloroideae in a Stepwise Manner.</title>
        <authorList>
            <person name="Henning P.M."/>
            <person name="Roalson E.H."/>
            <person name="Mir W."/>
            <person name="McCubbin A.G."/>
            <person name="Shore J.S."/>
        </authorList>
    </citation>
    <scope>NUCLEOTIDE SEQUENCE</scope>
    <source>
        <strain evidence="10">F60SS</strain>
    </source>
</reference>
<dbReference type="InterPro" id="IPR011108">
    <property type="entry name" value="RMMBL"/>
</dbReference>
<dbReference type="FunFam" id="3.60.15.10:FF:000008">
    <property type="entry name" value="Cleavage and polyadenylation specificity factor subunit 2"/>
    <property type="match status" value="1"/>
</dbReference>
<evidence type="ECO:0000256" key="5">
    <source>
        <dbReference type="ARBA" id="ARBA00023242"/>
    </source>
</evidence>
<evidence type="ECO:0000256" key="3">
    <source>
        <dbReference type="ARBA" id="ARBA00022664"/>
    </source>
</evidence>
<evidence type="ECO:0000313" key="10">
    <source>
        <dbReference type="EMBL" id="KAJ4824960.1"/>
    </source>
</evidence>
<dbReference type="Pfam" id="PF16661">
    <property type="entry name" value="Lactamase_B_6"/>
    <property type="match status" value="1"/>
</dbReference>
<sequence>MGTSVQVTPLCGVYSENPLCYLVCIDSFNFLMDCGWNDQLDPSLLQPLARVAPSVDAVLLSHHDTLHLGALPYAIHRLGLSAPVFCTEPVYRLGLLTMYDHYLSRKAVSDFDLFSLDHIDSAFQTFIRLTYSQNYHLTGKGEGIVIAPHVAGHLLGGTVWKITKDGEDVIYAVDFNHRKERHLNGTALRSFLRPAVLITDAFNALNVHPPANQRDKELLGRCSCPSSFFLSFTLSFIHLRTTSSSHLSPPLTHSEKTVLKTLQGGGNVLLPVDSAGRVLEILLILEQFWMQHLLNYPIFFLTYVSSSTIDYVKSFLEWMSDSIAKSFETSRDNAFLLKHVTLLINKNELDNAPSGPKVVLASMASLEAGFSRDIFVEWASDSKNLVLFTEKGQFGTLARMLQADPPPKFVKVTMSRRVPLVGDELIAYEEEQKRIKKEEELKASMIKEEESKASHGPDKNLSDPMVIDDSKPTAFRDAGSHGSGYRDVFIDGFVPASTSVAPMFPFYENTSEWDDFGEVINPDDYVIKDEDMDQAAMHVGADSDGKLDEGSASLILDTKPSKVISSELTVQVKCSLIYIDCEGRSDGRSVKTILGSVNPLKLVLVHGSAEATEHLKQEFLKSKSTQVYAPQIEETIDVTSDLCAYKVQLSEKLMSNVLLKKLGDYEVAWLDAEVGKAESGPLSLLPISSTMPPPHESVLVGDLKMADFKQFLGSKGVQRRWNRQGGIVKEAAKGWWFSNGGGGVIHGGYVEEEAAVGCCEGEEKKKEGGYVEEATMDDVVEFGGGALRCGEYVTLRKIGSASQKGSGSGTQQIIIEGPLCEDYFKIREYLYSQFYLL</sequence>
<keyword evidence="11" id="KW-1185">Reference proteome</keyword>
<dbReference type="InterPro" id="IPR035639">
    <property type="entry name" value="CPSF2_MBL"/>
</dbReference>
<keyword evidence="5 6" id="KW-0539">Nucleus</keyword>
<dbReference type="AlphaFoldDB" id="A0A9Q0F6B9"/>
<dbReference type="GO" id="GO:0005847">
    <property type="term" value="C:mRNA cleavage and polyadenylation specificity factor complex"/>
    <property type="evidence" value="ECO:0007669"/>
    <property type="project" value="InterPro"/>
</dbReference>
<comment type="caution">
    <text evidence="10">The sequence shown here is derived from an EMBL/GenBank/DDBJ whole genome shotgun (WGS) entry which is preliminary data.</text>
</comment>
<dbReference type="SUPFAM" id="SSF56281">
    <property type="entry name" value="Metallo-hydrolase/oxidoreductase"/>
    <property type="match status" value="1"/>
</dbReference>
<dbReference type="Pfam" id="PF07521">
    <property type="entry name" value="RMMBL"/>
    <property type="match status" value="1"/>
</dbReference>
<comment type="subcellular location">
    <subcellularLocation>
        <location evidence="1 6">Nucleus</location>
    </subcellularLocation>
</comment>
<evidence type="ECO:0000256" key="4">
    <source>
        <dbReference type="ARBA" id="ARBA00022884"/>
    </source>
</evidence>
<organism evidence="10 11">
    <name type="scientific">Turnera subulata</name>
    <dbReference type="NCBI Taxonomy" id="218843"/>
    <lineage>
        <taxon>Eukaryota</taxon>
        <taxon>Viridiplantae</taxon>
        <taxon>Streptophyta</taxon>
        <taxon>Embryophyta</taxon>
        <taxon>Tracheophyta</taxon>
        <taxon>Spermatophyta</taxon>
        <taxon>Magnoliopsida</taxon>
        <taxon>eudicotyledons</taxon>
        <taxon>Gunneridae</taxon>
        <taxon>Pentapetalae</taxon>
        <taxon>rosids</taxon>
        <taxon>fabids</taxon>
        <taxon>Malpighiales</taxon>
        <taxon>Passifloraceae</taxon>
        <taxon>Turnera</taxon>
    </lineage>
</organism>
<reference evidence="10" key="1">
    <citation type="submission" date="2022-02" db="EMBL/GenBank/DDBJ databases">
        <authorList>
            <person name="Henning P.M."/>
            <person name="McCubbin A.G."/>
            <person name="Shore J.S."/>
        </authorList>
    </citation>
    <scope>NUCLEOTIDE SEQUENCE</scope>
    <source>
        <strain evidence="10">F60SS</strain>
        <tissue evidence="10">Leaves</tissue>
    </source>
</reference>
<dbReference type="Gene3D" id="3.60.15.10">
    <property type="entry name" value="Ribonuclease Z/Hydroxyacylglutathione hydrolase-like"/>
    <property type="match status" value="1"/>
</dbReference>
<dbReference type="InterPro" id="IPR036866">
    <property type="entry name" value="RibonucZ/Hydroxyglut_hydro"/>
</dbReference>
<dbReference type="InterPro" id="IPR001279">
    <property type="entry name" value="Metallo-B-lactamas"/>
</dbReference>
<dbReference type="SMART" id="SM01027">
    <property type="entry name" value="Beta-Casp"/>
    <property type="match status" value="1"/>
</dbReference>
<dbReference type="GO" id="GO:0003723">
    <property type="term" value="F:RNA binding"/>
    <property type="evidence" value="ECO:0007669"/>
    <property type="project" value="UniProtKB-KW"/>
</dbReference>
<dbReference type="CDD" id="cd16293">
    <property type="entry name" value="CPSF2-like_MBL-fold"/>
    <property type="match status" value="1"/>
</dbReference>
<evidence type="ECO:0000256" key="1">
    <source>
        <dbReference type="ARBA" id="ARBA00004123"/>
    </source>
</evidence>
<dbReference type="OrthoDB" id="64353at2759"/>
<gene>
    <name evidence="10" type="ORF">Tsubulata_014981</name>
</gene>
<evidence type="ECO:0000259" key="9">
    <source>
        <dbReference type="SMART" id="SM01027"/>
    </source>
</evidence>
<protein>
    <recommendedName>
        <fullName evidence="6">Cleavage and polyadenylation specificity factor subunit 2</fullName>
    </recommendedName>
    <alternativeName>
        <fullName evidence="6">Cleavage and polyadenylation specificity factor 100 kDa subunit</fullName>
    </alternativeName>
</protein>
<keyword evidence="4 6" id="KW-0694">RNA-binding</keyword>
<dbReference type="PANTHER" id="PTHR45922">
    <property type="entry name" value="CLEAVAGE AND POLYADENYLATION SPECIFICITY FACTOR SUBUNIT 2"/>
    <property type="match status" value="1"/>
</dbReference>
<feature type="domain" description="Metallo-beta-lactamase" evidence="8">
    <location>
        <begin position="17"/>
        <end position="227"/>
    </location>
</feature>
<comment type="similarity">
    <text evidence="2 6">Belongs to the metallo-beta-lactamase superfamily. RNA-metabolizing metallo-beta-lactamase-like family. CPSF2/YSH1 subfamily.</text>
</comment>
<dbReference type="InterPro" id="IPR022712">
    <property type="entry name" value="Beta_Casp"/>
</dbReference>
<dbReference type="GO" id="GO:0006398">
    <property type="term" value="P:mRNA 3'-end processing by stem-loop binding and cleavage"/>
    <property type="evidence" value="ECO:0007669"/>
    <property type="project" value="InterPro"/>
</dbReference>
<dbReference type="Pfam" id="PF13299">
    <property type="entry name" value="CPSF100_C"/>
    <property type="match status" value="1"/>
</dbReference>
<evidence type="ECO:0000256" key="2">
    <source>
        <dbReference type="ARBA" id="ARBA00010624"/>
    </source>
</evidence>
<evidence type="ECO:0000256" key="7">
    <source>
        <dbReference type="SAM" id="MobiDB-lite"/>
    </source>
</evidence>
<feature type="compositionally biased region" description="Basic and acidic residues" evidence="7">
    <location>
        <begin position="446"/>
        <end position="461"/>
    </location>
</feature>
<evidence type="ECO:0000313" key="11">
    <source>
        <dbReference type="Proteomes" id="UP001141552"/>
    </source>
</evidence>
<dbReference type="Pfam" id="PF10996">
    <property type="entry name" value="Beta-Casp"/>
    <property type="match status" value="1"/>
</dbReference>
<accession>A0A9Q0F6B9</accession>
<dbReference type="PANTHER" id="PTHR45922:SF1">
    <property type="entry name" value="CLEAVAGE AND POLYADENYLATION SPECIFICITY FACTOR SUBUNIT 2"/>
    <property type="match status" value="1"/>
</dbReference>
<feature type="domain" description="Beta-Casp" evidence="9">
    <location>
        <begin position="278"/>
        <end position="401"/>
    </location>
</feature>
<dbReference type="InterPro" id="IPR027075">
    <property type="entry name" value="CPSF2"/>
</dbReference>
<evidence type="ECO:0000256" key="6">
    <source>
        <dbReference type="RuleBase" id="RU365006"/>
    </source>
</evidence>
<keyword evidence="3 6" id="KW-0507">mRNA processing</keyword>
<name>A0A9Q0F6B9_9ROSI</name>